<name>A0A0C5RP76_9BACT</name>
<dbReference type="PATRIC" id="fig|42094.4.peg.263"/>
<dbReference type="KEGG" id="ude:JM47_01360"/>
<evidence type="ECO:0000313" key="1">
    <source>
        <dbReference type="EMBL" id="AJQ45264.1"/>
    </source>
</evidence>
<dbReference type="PANTHER" id="PTHR30217">
    <property type="entry name" value="PEPTIDASE U32 FAMILY"/>
    <property type="match status" value="1"/>
</dbReference>
<dbReference type="Proteomes" id="UP000032261">
    <property type="component" value="Chromosome"/>
</dbReference>
<dbReference type="PANTHER" id="PTHR30217:SF7">
    <property type="entry name" value="TRNA HYDROXYLATION PROTEIN P2"/>
    <property type="match status" value="1"/>
</dbReference>
<organism evidence="1 2">
    <name type="scientific">Ureaplasma diversum</name>
    <dbReference type="NCBI Taxonomy" id="42094"/>
    <lineage>
        <taxon>Bacteria</taxon>
        <taxon>Bacillati</taxon>
        <taxon>Mycoplasmatota</taxon>
        <taxon>Mycoplasmoidales</taxon>
        <taxon>Mycoplasmoidaceae</taxon>
        <taxon>Ureaplasma</taxon>
    </lineage>
</organism>
<accession>A0A0C5RP76</accession>
<sequence>MKLVFTPTSYQNALDLIALKVDYIAVGSNQFATRNCFDCDLETLKQLIANKQETKIIVNVNAWFFDADLDALEAYLKELNKQDIEFVIFSDYAVAELVYENKLNLVLHYNSETTVTSAAQFDWFTENNILSVSLARELFFGELKAISMNNTAKLKLMIQGHGLLFIMHSRWNLLSNFDAYLQQFDQQEKLIDQEFIYIKESLRKYPNILKQDHFGTHMMSGYELCTINILDKILTLNLDYLYIDAYLHNDQYSLTVTQLYLEAMELINTNSYDQAFKDKAWEQLKAIAHNEVITNNFLGTVKDILHTEKEEEQ</sequence>
<evidence type="ECO:0000313" key="2">
    <source>
        <dbReference type="Proteomes" id="UP000032261"/>
    </source>
</evidence>
<proteinExistence type="predicted"/>
<protein>
    <recommendedName>
        <fullName evidence="3">Peptidase U32</fullName>
    </recommendedName>
</protein>
<dbReference type="Pfam" id="PF01136">
    <property type="entry name" value="Peptidase_U32"/>
    <property type="match status" value="1"/>
</dbReference>
<evidence type="ECO:0008006" key="3">
    <source>
        <dbReference type="Google" id="ProtNLM"/>
    </source>
</evidence>
<dbReference type="HOGENOM" id="CLU_011540_1_0_14"/>
<dbReference type="AlphaFoldDB" id="A0A0C5RP76"/>
<dbReference type="RefSeq" id="WP_208895193.1">
    <property type="nucleotide sequence ID" value="NZ_CP009770.1"/>
</dbReference>
<reference evidence="1 2" key="1">
    <citation type="journal article" date="2015" name="Genome Announc.">
        <title>Genome Sequence of Ureaplasma diversum Strain ATCC 49782.</title>
        <authorList>
            <person name="Marques L.M."/>
            <person name="Guimaraes A.M."/>
            <person name="Martins H.B."/>
            <person name="Rezende I.S."/>
            <person name="Barbosa M.S."/>
            <person name="Campos G.B."/>
            <person name="do Nascimento N.C."/>
            <person name="Dos Santos A.P."/>
            <person name="Amorim A.T."/>
            <person name="Santos V.M."/>
            <person name="Messick J.B."/>
            <person name="Timenetsky J."/>
        </authorList>
    </citation>
    <scope>NUCLEOTIDE SEQUENCE [LARGE SCALE GENOMIC DNA]</scope>
    <source>
        <strain evidence="1 2">ATCC 49782</strain>
    </source>
</reference>
<dbReference type="EMBL" id="CP009770">
    <property type="protein sequence ID" value="AJQ45264.1"/>
    <property type="molecule type" value="Genomic_DNA"/>
</dbReference>
<gene>
    <name evidence="1" type="ORF">JM47_01360</name>
</gene>
<dbReference type="STRING" id="42094.JM47_01360"/>
<dbReference type="InterPro" id="IPR051454">
    <property type="entry name" value="RNA/ubiquinone_mod_enzymes"/>
</dbReference>
<dbReference type="InterPro" id="IPR001539">
    <property type="entry name" value="Peptidase_U32"/>
</dbReference>